<evidence type="ECO:0000256" key="6">
    <source>
        <dbReference type="ARBA" id="ARBA00022989"/>
    </source>
</evidence>
<evidence type="ECO:0000256" key="5">
    <source>
        <dbReference type="ARBA" id="ARBA00022968"/>
    </source>
</evidence>
<comment type="cofactor">
    <cofactor evidence="1">
        <name>NAD(+)</name>
        <dbReference type="ChEBI" id="CHEBI:57540"/>
    </cofactor>
</comment>
<dbReference type="GO" id="GO:0042732">
    <property type="term" value="P:D-xylose metabolic process"/>
    <property type="evidence" value="ECO:0007669"/>
    <property type="project" value="InterPro"/>
</dbReference>
<keyword evidence="5" id="KW-0735">Signal-anchor</keyword>
<proteinExistence type="predicted"/>
<evidence type="ECO:0000313" key="15">
    <source>
        <dbReference type="EMBL" id="GAO40548.1"/>
    </source>
</evidence>
<keyword evidence="16" id="KW-1185">Reference proteome</keyword>
<gene>
    <name evidence="15" type="ORF">SCH01S_48_02100</name>
</gene>
<evidence type="ECO:0000256" key="11">
    <source>
        <dbReference type="ARBA" id="ARBA00023239"/>
    </source>
</evidence>
<dbReference type="InterPro" id="IPR036291">
    <property type="entry name" value="NAD(P)-bd_dom_sf"/>
</dbReference>
<evidence type="ECO:0000259" key="13">
    <source>
        <dbReference type="Pfam" id="PF01370"/>
    </source>
</evidence>
<dbReference type="InterPro" id="IPR001509">
    <property type="entry name" value="Epimerase_deHydtase"/>
</dbReference>
<protein>
    <submittedName>
        <fullName evidence="15">Uncharacterized protein</fullName>
    </submittedName>
</protein>
<dbReference type="Proteomes" id="UP000033202">
    <property type="component" value="Unassembled WGS sequence"/>
</dbReference>
<dbReference type="AlphaFoldDB" id="A0A0E9MSV2"/>
<dbReference type="GO" id="GO:0070403">
    <property type="term" value="F:NAD+ binding"/>
    <property type="evidence" value="ECO:0007669"/>
    <property type="project" value="InterPro"/>
</dbReference>
<evidence type="ECO:0000256" key="3">
    <source>
        <dbReference type="ARBA" id="ARBA00022692"/>
    </source>
</evidence>
<keyword evidence="10" id="KW-0325">Glycoprotein</keyword>
<evidence type="ECO:0000256" key="7">
    <source>
        <dbReference type="ARBA" id="ARBA00023027"/>
    </source>
</evidence>
<dbReference type="Gene3D" id="3.40.50.2000">
    <property type="entry name" value="Glycogen Phosphorylase B"/>
    <property type="match status" value="1"/>
</dbReference>
<name>A0A0E9MSV2_9SPHN</name>
<evidence type="ECO:0000259" key="14">
    <source>
        <dbReference type="Pfam" id="PF13524"/>
    </source>
</evidence>
<sequence length="694" mass="76561">MKLVVLGLTLSSSWGNGHATTYRALLKAFAARGHEVLFLERDKPWYAAHRDLGDAGYCTLAFYDSAAELDRWKDQVAAADAVIVGSYVPDGVAVGRWVQRTAKGVTAFYDIDTPVTLAKLERGDFEYLAPDLIPGYGLYLSFTGGPTLQHIERHYGSPAARALYCSVDPDIYRPIDTGKRWDLSYLGTYSPDRQPILDTLLIEPARRCPDRRFAVAGPQYPDDIDWPANVDRIEHVPPADHAAFYAASRFTLNVTRADMIKAGWSPSVRLFEAGACATPIISDRWDGLDRLFEPGREIMLADTSDDVIAALDTNAAAIGEAARTRTLTSHTAVHRAAELDAHLTEAAGRKKKGRSRTMTPKKTALVAGGAGFIGSHICERLIADGYHVLCFDNFQTGREENVRHLRRESRFDLIEGDVIDPLPGALARSTKSLAIVFDLACAASPPHYQADPEHTMLTNVVGASQLLRLAERAGARFLLSSTSEVYGDPEMHPQPESYRGWVNCTGPRACYDEGKRAAETLAFDFDRLGRAEVRVARIFNTYGPRMRPDDGRVVSNLICQALSGDDITIYGDGSQTRSFCYVDDLVDGLIRLSRYEGAQPGPVNLGNPIELTVSDLAERVIALTGTDAELVYRPLPVDDPRRRRPDIGKAKRLLGWRPEVGLQKGLEQTTAWFARAIERPRRKAAMQMEIVAAE</sequence>
<evidence type="ECO:0000256" key="9">
    <source>
        <dbReference type="ARBA" id="ARBA00023136"/>
    </source>
</evidence>
<comment type="caution">
    <text evidence="15">The sequence shown here is derived from an EMBL/GenBank/DDBJ whole genome shotgun (WGS) entry which is preliminary data.</text>
</comment>
<keyword evidence="6" id="KW-1133">Transmembrane helix</keyword>
<dbReference type="EMBL" id="BBWU01000048">
    <property type="protein sequence ID" value="GAO40548.1"/>
    <property type="molecule type" value="Genomic_DNA"/>
</dbReference>
<dbReference type="PANTHER" id="PTHR43078">
    <property type="entry name" value="UDP-GLUCURONIC ACID DECARBOXYLASE-RELATED"/>
    <property type="match status" value="1"/>
</dbReference>
<evidence type="ECO:0000256" key="2">
    <source>
        <dbReference type="ARBA" id="ARBA00004323"/>
    </source>
</evidence>
<keyword evidence="8" id="KW-0333">Golgi apparatus</keyword>
<dbReference type="UniPathway" id="UPA00796">
    <property type="reaction ID" value="UER00771"/>
</dbReference>
<dbReference type="RefSeq" id="WP_084689570.1">
    <property type="nucleotide sequence ID" value="NZ_BBWU01000048.1"/>
</dbReference>
<reference evidence="15 16" key="1">
    <citation type="submission" date="2015-04" db="EMBL/GenBank/DDBJ databases">
        <title>Whole genome shotgun sequence of Sphingomonas changbaiensis NBRC 104936.</title>
        <authorList>
            <person name="Katano-Makiyama Y."/>
            <person name="Hosoyama A."/>
            <person name="Hashimoto M."/>
            <person name="Noguchi M."/>
            <person name="Tsuchikane K."/>
            <person name="Ohji S."/>
            <person name="Yamazoe A."/>
            <person name="Ichikawa N."/>
            <person name="Kimura A."/>
            <person name="Fujita N."/>
        </authorList>
    </citation>
    <scope>NUCLEOTIDE SEQUENCE [LARGE SCALE GENOMIC DNA]</scope>
    <source>
        <strain evidence="15 16">NBRC 104936</strain>
    </source>
</reference>
<keyword evidence="11" id="KW-0456">Lyase</keyword>
<keyword evidence="3" id="KW-0812">Transmembrane</keyword>
<dbReference type="CDD" id="cd05230">
    <property type="entry name" value="UGD_SDR_e"/>
    <property type="match status" value="1"/>
</dbReference>
<dbReference type="STRING" id="1219043.SCH01S_48_02100"/>
<dbReference type="SUPFAM" id="SSF53756">
    <property type="entry name" value="UDP-Glycosyltransferase/glycogen phosphorylase"/>
    <property type="match status" value="1"/>
</dbReference>
<comment type="subcellular location">
    <subcellularLocation>
        <location evidence="2">Golgi apparatus membrane</location>
        <topology evidence="2">Single-pass type II membrane protein</topology>
    </subcellularLocation>
    <subcellularLocation>
        <location evidence="12">Golgi apparatus</location>
        <location evidence="12">Golgi stack membrane</location>
    </subcellularLocation>
</comment>
<feature type="domain" description="Spore protein YkvP/CgeB glycosyl transferase-like" evidence="14">
    <location>
        <begin position="200"/>
        <end position="339"/>
    </location>
</feature>
<dbReference type="PANTHER" id="PTHR43078:SF6">
    <property type="entry name" value="UDP-GLUCURONIC ACID DECARBOXYLASE 1"/>
    <property type="match status" value="1"/>
</dbReference>
<organism evidence="15 16">
    <name type="scientific">Sphingomonas changbaiensis NBRC 104936</name>
    <dbReference type="NCBI Taxonomy" id="1219043"/>
    <lineage>
        <taxon>Bacteria</taxon>
        <taxon>Pseudomonadati</taxon>
        <taxon>Pseudomonadota</taxon>
        <taxon>Alphaproteobacteria</taxon>
        <taxon>Sphingomonadales</taxon>
        <taxon>Sphingomonadaceae</taxon>
        <taxon>Sphingomonas</taxon>
    </lineage>
</organism>
<keyword evidence="4" id="KW-0210">Decarboxylase</keyword>
<evidence type="ECO:0000256" key="8">
    <source>
        <dbReference type="ARBA" id="ARBA00023034"/>
    </source>
</evidence>
<evidence type="ECO:0000256" key="4">
    <source>
        <dbReference type="ARBA" id="ARBA00022793"/>
    </source>
</evidence>
<feature type="domain" description="NAD-dependent epimerase/dehydratase" evidence="13">
    <location>
        <begin position="364"/>
        <end position="606"/>
    </location>
</feature>
<dbReference type="Pfam" id="PF01370">
    <property type="entry name" value="Epimerase"/>
    <property type="match status" value="1"/>
</dbReference>
<evidence type="ECO:0000256" key="12">
    <source>
        <dbReference type="ARBA" id="ARBA00037859"/>
    </source>
</evidence>
<keyword evidence="9" id="KW-0472">Membrane</keyword>
<dbReference type="FunFam" id="3.40.50.720:FF:000065">
    <property type="entry name" value="UDP-glucuronic acid decarboxylase 1"/>
    <property type="match status" value="1"/>
</dbReference>
<dbReference type="InterPro" id="IPR044516">
    <property type="entry name" value="UXS-like"/>
</dbReference>
<accession>A0A0E9MSV2</accession>
<dbReference type="Pfam" id="PF13524">
    <property type="entry name" value="Glyco_trans_1_2"/>
    <property type="match status" value="1"/>
</dbReference>
<evidence type="ECO:0000313" key="16">
    <source>
        <dbReference type="Proteomes" id="UP000033202"/>
    </source>
</evidence>
<dbReference type="SUPFAM" id="SSF51735">
    <property type="entry name" value="NAD(P)-binding Rossmann-fold domains"/>
    <property type="match status" value="1"/>
</dbReference>
<evidence type="ECO:0000256" key="10">
    <source>
        <dbReference type="ARBA" id="ARBA00023180"/>
    </source>
</evidence>
<keyword evidence="7" id="KW-0520">NAD</keyword>
<dbReference type="GO" id="GO:0033320">
    <property type="term" value="P:UDP-D-xylose biosynthetic process"/>
    <property type="evidence" value="ECO:0007669"/>
    <property type="project" value="UniProtKB-UniPathway"/>
</dbReference>
<dbReference type="Gene3D" id="3.40.50.720">
    <property type="entry name" value="NAD(P)-binding Rossmann-like Domain"/>
    <property type="match status" value="1"/>
</dbReference>
<dbReference type="InterPro" id="IPR055259">
    <property type="entry name" value="YkvP/CgeB_Glyco_trans-like"/>
</dbReference>
<evidence type="ECO:0000256" key="1">
    <source>
        <dbReference type="ARBA" id="ARBA00001911"/>
    </source>
</evidence>
<dbReference type="GO" id="GO:0048040">
    <property type="term" value="F:UDP-glucuronate decarboxylase activity"/>
    <property type="evidence" value="ECO:0007669"/>
    <property type="project" value="TreeGrafter"/>
</dbReference>
<dbReference type="GO" id="GO:0005737">
    <property type="term" value="C:cytoplasm"/>
    <property type="evidence" value="ECO:0007669"/>
    <property type="project" value="TreeGrafter"/>
</dbReference>